<evidence type="ECO:0000259" key="4">
    <source>
        <dbReference type="PROSITE" id="PS50043"/>
    </source>
</evidence>
<reference evidence="6" key="1">
    <citation type="submission" date="2017-12" db="EMBL/GenBank/DDBJ databases">
        <title>Genomic analysis of Paracoccus sp. CBA4604.</title>
        <authorList>
            <person name="Roh S.W."/>
            <person name="Kim J.Y."/>
            <person name="Kim J.S."/>
        </authorList>
    </citation>
    <scope>NUCLEOTIDE SEQUENCE [LARGE SCALE GENOMIC DNA]</scope>
    <source>
        <strain evidence="6">CBA4604</strain>
    </source>
</reference>
<dbReference type="Proteomes" id="UP000234882">
    <property type="component" value="Chromosome"/>
</dbReference>
<dbReference type="Gene3D" id="1.10.10.10">
    <property type="entry name" value="Winged helix-like DNA-binding domain superfamily/Winged helix DNA-binding domain"/>
    <property type="match status" value="1"/>
</dbReference>
<dbReference type="InterPro" id="IPR016032">
    <property type="entry name" value="Sig_transdc_resp-reg_C-effctor"/>
</dbReference>
<keyword evidence="1" id="KW-0805">Transcription regulation</keyword>
<gene>
    <name evidence="5" type="ORF">CYR75_14600</name>
</gene>
<dbReference type="EMBL" id="CP025583">
    <property type="protein sequence ID" value="AUM75361.1"/>
    <property type="molecule type" value="Genomic_DNA"/>
</dbReference>
<keyword evidence="2" id="KW-0238">DNA-binding</keyword>
<evidence type="ECO:0000313" key="5">
    <source>
        <dbReference type="EMBL" id="AUM75361.1"/>
    </source>
</evidence>
<dbReference type="PROSITE" id="PS00622">
    <property type="entry name" value="HTH_LUXR_1"/>
    <property type="match status" value="1"/>
</dbReference>
<dbReference type="InterPro" id="IPR000792">
    <property type="entry name" value="Tscrpt_reg_LuxR_C"/>
</dbReference>
<dbReference type="PANTHER" id="PTHR44688:SF16">
    <property type="entry name" value="DNA-BINDING TRANSCRIPTIONAL ACTIVATOR DEVR_DOSR"/>
    <property type="match status" value="1"/>
</dbReference>
<evidence type="ECO:0000256" key="3">
    <source>
        <dbReference type="ARBA" id="ARBA00023163"/>
    </source>
</evidence>
<dbReference type="SMART" id="SM00421">
    <property type="entry name" value="HTH_LUXR"/>
    <property type="match status" value="1"/>
</dbReference>
<dbReference type="SUPFAM" id="SSF46894">
    <property type="entry name" value="C-terminal effector domain of the bipartite response regulators"/>
    <property type="match status" value="1"/>
</dbReference>
<dbReference type="GO" id="GO:0003677">
    <property type="term" value="F:DNA binding"/>
    <property type="evidence" value="ECO:0007669"/>
    <property type="project" value="UniProtKB-KW"/>
</dbReference>
<organism evidence="5 6">
    <name type="scientific">Paracoccus jeotgali</name>
    <dbReference type="NCBI Taxonomy" id="2065379"/>
    <lineage>
        <taxon>Bacteria</taxon>
        <taxon>Pseudomonadati</taxon>
        <taxon>Pseudomonadota</taxon>
        <taxon>Alphaproteobacteria</taxon>
        <taxon>Rhodobacterales</taxon>
        <taxon>Paracoccaceae</taxon>
        <taxon>Paracoccus</taxon>
    </lineage>
</organism>
<dbReference type="PROSITE" id="PS50043">
    <property type="entry name" value="HTH_LUXR_2"/>
    <property type="match status" value="1"/>
</dbReference>
<feature type="domain" description="HTH luxR-type" evidence="4">
    <location>
        <begin position="160"/>
        <end position="225"/>
    </location>
</feature>
<dbReference type="CDD" id="cd06170">
    <property type="entry name" value="LuxR_C_like"/>
    <property type="match status" value="1"/>
</dbReference>
<dbReference type="PRINTS" id="PR00038">
    <property type="entry name" value="HTHLUXR"/>
</dbReference>
<dbReference type="AlphaFoldDB" id="A0A2K9MIB2"/>
<accession>A0A2K9MIB2</accession>
<dbReference type="GO" id="GO:0006355">
    <property type="term" value="P:regulation of DNA-templated transcription"/>
    <property type="evidence" value="ECO:0007669"/>
    <property type="project" value="InterPro"/>
</dbReference>
<protein>
    <recommendedName>
        <fullName evidence="4">HTH luxR-type domain-containing protein</fullName>
    </recommendedName>
</protein>
<evidence type="ECO:0000313" key="6">
    <source>
        <dbReference type="Proteomes" id="UP000234882"/>
    </source>
</evidence>
<keyword evidence="3" id="KW-0804">Transcription</keyword>
<name>A0A2K9MIB2_9RHOB</name>
<dbReference type="Pfam" id="PF00196">
    <property type="entry name" value="GerE"/>
    <property type="match status" value="1"/>
</dbReference>
<evidence type="ECO:0000256" key="2">
    <source>
        <dbReference type="ARBA" id="ARBA00023125"/>
    </source>
</evidence>
<dbReference type="PANTHER" id="PTHR44688">
    <property type="entry name" value="DNA-BINDING TRANSCRIPTIONAL ACTIVATOR DEVR_DOSR"/>
    <property type="match status" value="1"/>
</dbReference>
<dbReference type="InterPro" id="IPR036388">
    <property type="entry name" value="WH-like_DNA-bd_sf"/>
</dbReference>
<proteinExistence type="predicted"/>
<keyword evidence="6" id="KW-1185">Reference proteome</keyword>
<evidence type="ECO:0000256" key="1">
    <source>
        <dbReference type="ARBA" id="ARBA00023015"/>
    </source>
</evidence>
<dbReference type="KEGG" id="paru:CYR75_14600"/>
<sequence>MSMPDRGEQTCAPGTPSVLFVGKSSNFSPRLIAATGQDLDDVQLSVVPDPDFLTDFAATQDRAPNLVVMDEQTLGSLTDSQLEQLNALHWTALALAYNSIGYAATSYRTVLAPRNGSVFALNTRLDLWVTILRLILHGGVYVCPHVVHHAPPPVPDGDDGARLDITLTPRQREVMKLVSEGRCNKEIAATLGLSEHTVKLHLHNANRRLGASNRTEAAMRFRSIR</sequence>